<proteinExistence type="predicted"/>
<dbReference type="Proteomes" id="UP000019335">
    <property type="component" value="Chromosome 11"/>
</dbReference>
<comment type="caution">
    <text evidence="1">The sequence shown here is derived from an EMBL/GenBank/DDBJ whole genome shotgun (WGS) entry which is preliminary data.</text>
</comment>
<accession>W7TP54</accession>
<evidence type="ECO:0000313" key="1">
    <source>
        <dbReference type="EMBL" id="EWM25278.1"/>
    </source>
</evidence>
<organism evidence="1 2">
    <name type="scientific">Nannochloropsis gaditana</name>
    <dbReference type="NCBI Taxonomy" id="72520"/>
    <lineage>
        <taxon>Eukaryota</taxon>
        <taxon>Sar</taxon>
        <taxon>Stramenopiles</taxon>
        <taxon>Ochrophyta</taxon>
        <taxon>Eustigmatophyceae</taxon>
        <taxon>Eustigmatales</taxon>
        <taxon>Monodopsidaceae</taxon>
        <taxon>Nannochloropsis</taxon>
    </lineage>
</organism>
<gene>
    <name evidence="1" type="ORF">Naga_101577g2</name>
</gene>
<name>W7TP54_9STRA</name>
<evidence type="ECO:0000313" key="2">
    <source>
        <dbReference type="Proteomes" id="UP000019335"/>
    </source>
</evidence>
<reference evidence="1 2" key="1">
    <citation type="journal article" date="2014" name="Mol. Plant">
        <title>Chromosome Scale Genome Assembly and Transcriptome Profiling of Nannochloropsis gaditana in Nitrogen Depletion.</title>
        <authorList>
            <person name="Corteggiani Carpinelli E."/>
            <person name="Telatin A."/>
            <person name="Vitulo N."/>
            <person name="Forcato C."/>
            <person name="D'Angelo M."/>
            <person name="Schiavon R."/>
            <person name="Vezzi A."/>
            <person name="Giacometti G.M."/>
            <person name="Morosinotto T."/>
            <person name="Valle G."/>
        </authorList>
    </citation>
    <scope>NUCLEOTIDE SEQUENCE [LARGE SCALE GENOMIC DNA]</scope>
    <source>
        <strain evidence="1 2">B-31</strain>
    </source>
</reference>
<sequence>MALSSLLYHLDGASTVQHECVEELHLFGRVAFSRFLASRKLMDGKPRGVDALKALAMHFAVICYIQHEVLALWCVYVTGSTHHVGSNRVYSAKIAESGSDQRTA</sequence>
<protein>
    <submittedName>
        <fullName evidence="1">Uncharacterized protein</fullName>
    </submittedName>
</protein>
<keyword evidence="2" id="KW-1185">Reference proteome</keyword>
<dbReference type="AlphaFoldDB" id="W7TP54"/>
<dbReference type="EMBL" id="AZIL01000961">
    <property type="protein sequence ID" value="EWM25278.1"/>
    <property type="molecule type" value="Genomic_DNA"/>
</dbReference>